<organism evidence="9 10">
    <name type="scientific">Thalassotalea insulae</name>
    <dbReference type="NCBI Taxonomy" id="2056778"/>
    <lineage>
        <taxon>Bacteria</taxon>
        <taxon>Pseudomonadati</taxon>
        <taxon>Pseudomonadota</taxon>
        <taxon>Gammaproteobacteria</taxon>
        <taxon>Alteromonadales</taxon>
        <taxon>Colwelliaceae</taxon>
        <taxon>Thalassotalea</taxon>
    </lineage>
</organism>
<dbReference type="Gene3D" id="3.40.50.2300">
    <property type="match status" value="1"/>
</dbReference>
<feature type="domain" description="GGDEF" evidence="7">
    <location>
        <begin position="169"/>
        <end position="306"/>
    </location>
</feature>
<dbReference type="InterPro" id="IPR029787">
    <property type="entry name" value="Nucleotide_cyclase"/>
</dbReference>
<name>A0ABQ6GQ50_9GAMM</name>
<evidence type="ECO:0000256" key="1">
    <source>
        <dbReference type="ARBA" id="ARBA00012528"/>
    </source>
</evidence>
<evidence type="ECO:0000256" key="2">
    <source>
        <dbReference type="ARBA" id="ARBA00023012"/>
    </source>
</evidence>
<gene>
    <name evidence="9" type="ORF">tinsulaeT_01560</name>
</gene>
<evidence type="ECO:0000259" key="8">
    <source>
        <dbReference type="PROSITE" id="PS50894"/>
    </source>
</evidence>
<evidence type="ECO:0000313" key="10">
    <source>
        <dbReference type="Proteomes" id="UP001157186"/>
    </source>
</evidence>
<dbReference type="InterPro" id="IPR011006">
    <property type="entry name" value="CheY-like_superfamily"/>
</dbReference>
<feature type="domain" description="HPt" evidence="8">
    <location>
        <begin position="347"/>
        <end position="445"/>
    </location>
</feature>
<keyword evidence="5" id="KW-0597">Phosphoprotein</keyword>
<sequence length="445" mass="49999">MNVLHKDSYTILAVDDAKDSLLLLECDLQQAGYDVLLADSTESAFEYLKSTQIDLLLLDMYMPGQTGLSILMKIKADSQFDHIPIIMMSASNDEDQVVAALELGANDYVNKPYNSKILLARLKNSLVLMEKTIQLEALANTDFLTKVNNRGSFESMVNKAINQANREKHALALAMFDLDFFKKVNDKYGHESGDKALVEFARILTASFRDYDVVGRIGGEEFAVCMLNSTIKEAFNACERCRQLLMNSAIQIEFDGKIEEIYITVSVGLVSEAPPINDYDDMLRRADHMLYQAKENGRNRTYVEQSKLADKGSKEDMEQANSEVSNAHQCVFSGITYQVGLDNVLGDKDLFHDILVMFYQDHGRDIEHIEQALRQKDYQQAQHLVHTLKGVASSIGAMELFDAAKALDVALNDRQESQFQTLFIDVNSKLTEVLSGIQQKLANKL</sequence>
<dbReference type="CDD" id="cd01949">
    <property type="entry name" value="GGDEF"/>
    <property type="match status" value="1"/>
</dbReference>
<dbReference type="Gene3D" id="3.30.70.270">
    <property type="match status" value="1"/>
</dbReference>
<evidence type="ECO:0000256" key="5">
    <source>
        <dbReference type="PROSITE-ProRule" id="PRU00169"/>
    </source>
</evidence>
<dbReference type="InterPro" id="IPR008207">
    <property type="entry name" value="Sig_transdc_His_kin_Hpt_dom"/>
</dbReference>
<dbReference type="PANTHER" id="PTHR45138">
    <property type="entry name" value="REGULATORY COMPONENTS OF SENSORY TRANSDUCTION SYSTEM"/>
    <property type="match status" value="1"/>
</dbReference>
<dbReference type="Pfam" id="PF01627">
    <property type="entry name" value="Hpt"/>
    <property type="match status" value="1"/>
</dbReference>
<dbReference type="SUPFAM" id="SSF55073">
    <property type="entry name" value="Nucleotide cyclase"/>
    <property type="match status" value="1"/>
</dbReference>
<dbReference type="NCBIfam" id="TIGR00254">
    <property type="entry name" value="GGDEF"/>
    <property type="match status" value="1"/>
</dbReference>
<dbReference type="PROSITE" id="PS50894">
    <property type="entry name" value="HPT"/>
    <property type="match status" value="1"/>
</dbReference>
<feature type="modified residue" description="Phosphohistidine" evidence="4">
    <location>
        <position position="386"/>
    </location>
</feature>
<dbReference type="SMART" id="SM00073">
    <property type="entry name" value="HPT"/>
    <property type="match status" value="1"/>
</dbReference>
<evidence type="ECO:0000256" key="3">
    <source>
        <dbReference type="ARBA" id="ARBA00034247"/>
    </source>
</evidence>
<feature type="domain" description="Response regulatory" evidence="6">
    <location>
        <begin position="10"/>
        <end position="126"/>
    </location>
</feature>
<keyword evidence="10" id="KW-1185">Reference proteome</keyword>
<dbReference type="InterPro" id="IPR043128">
    <property type="entry name" value="Rev_trsase/Diguanyl_cyclase"/>
</dbReference>
<dbReference type="InterPro" id="IPR000160">
    <property type="entry name" value="GGDEF_dom"/>
</dbReference>
<evidence type="ECO:0000259" key="6">
    <source>
        <dbReference type="PROSITE" id="PS50110"/>
    </source>
</evidence>
<dbReference type="PROSITE" id="PS50887">
    <property type="entry name" value="GGDEF"/>
    <property type="match status" value="1"/>
</dbReference>
<dbReference type="Proteomes" id="UP001157186">
    <property type="component" value="Unassembled WGS sequence"/>
</dbReference>
<evidence type="ECO:0000259" key="7">
    <source>
        <dbReference type="PROSITE" id="PS50887"/>
    </source>
</evidence>
<dbReference type="SUPFAM" id="SSF52172">
    <property type="entry name" value="CheY-like"/>
    <property type="match status" value="1"/>
</dbReference>
<accession>A0ABQ6GQ50</accession>
<dbReference type="CDD" id="cd00088">
    <property type="entry name" value="HPT"/>
    <property type="match status" value="1"/>
</dbReference>
<evidence type="ECO:0000256" key="4">
    <source>
        <dbReference type="PROSITE-ProRule" id="PRU00110"/>
    </source>
</evidence>
<comment type="catalytic activity">
    <reaction evidence="3">
        <text>2 GTP = 3',3'-c-di-GMP + 2 diphosphate</text>
        <dbReference type="Rhea" id="RHEA:24898"/>
        <dbReference type="ChEBI" id="CHEBI:33019"/>
        <dbReference type="ChEBI" id="CHEBI:37565"/>
        <dbReference type="ChEBI" id="CHEBI:58805"/>
        <dbReference type="EC" id="2.7.7.65"/>
    </reaction>
</comment>
<comment type="caution">
    <text evidence="9">The sequence shown here is derived from an EMBL/GenBank/DDBJ whole genome shotgun (WGS) entry which is preliminary data.</text>
</comment>
<evidence type="ECO:0000313" key="9">
    <source>
        <dbReference type="EMBL" id="GLX76816.1"/>
    </source>
</evidence>
<dbReference type="SUPFAM" id="SSF47226">
    <property type="entry name" value="Histidine-containing phosphotransfer domain, HPT domain"/>
    <property type="match status" value="1"/>
</dbReference>
<dbReference type="SMART" id="SM00267">
    <property type="entry name" value="GGDEF"/>
    <property type="match status" value="1"/>
</dbReference>
<dbReference type="InterPro" id="IPR050469">
    <property type="entry name" value="Diguanylate_Cyclase"/>
</dbReference>
<keyword evidence="2" id="KW-0902">Two-component regulatory system</keyword>
<dbReference type="InterPro" id="IPR036641">
    <property type="entry name" value="HPT_dom_sf"/>
</dbReference>
<dbReference type="Pfam" id="PF00072">
    <property type="entry name" value="Response_reg"/>
    <property type="match status" value="1"/>
</dbReference>
<dbReference type="PANTHER" id="PTHR45138:SF9">
    <property type="entry name" value="DIGUANYLATE CYCLASE DGCM-RELATED"/>
    <property type="match status" value="1"/>
</dbReference>
<dbReference type="SMART" id="SM00448">
    <property type="entry name" value="REC"/>
    <property type="match status" value="1"/>
</dbReference>
<dbReference type="EC" id="2.7.7.65" evidence="1"/>
<reference evidence="9 10" key="1">
    <citation type="submission" date="2023-03" db="EMBL/GenBank/DDBJ databases">
        <title>Draft genome sequence of Thalassotalea insulae KCTC 62186T.</title>
        <authorList>
            <person name="Sawabe T."/>
        </authorList>
    </citation>
    <scope>NUCLEOTIDE SEQUENCE [LARGE SCALE GENOMIC DNA]</scope>
    <source>
        <strain evidence="9 10">KCTC 62186</strain>
    </source>
</reference>
<dbReference type="EMBL" id="BSST01000001">
    <property type="protein sequence ID" value="GLX76816.1"/>
    <property type="molecule type" value="Genomic_DNA"/>
</dbReference>
<dbReference type="Gene3D" id="1.20.120.160">
    <property type="entry name" value="HPT domain"/>
    <property type="match status" value="1"/>
</dbReference>
<dbReference type="RefSeq" id="WP_284242603.1">
    <property type="nucleotide sequence ID" value="NZ_BSST01000001.1"/>
</dbReference>
<dbReference type="PROSITE" id="PS50110">
    <property type="entry name" value="RESPONSE_REGULATORY"/>
    <property type="match status" value="1"/>
</dbReference>
<feature type="modified residue" description="4-aspartylphosphate" evidence="5">
    <location>
        <position position="59"/>
    </location>
</feature>
<proteinExistence type="predicted"/>
<dbReference type="Pfam" id="PF00990">
    <property type="entry name" value="GGDEF"/>
    <property type="match status" value="1"/>
</dbReference>
<dbReference type="InterPro" id="IPR001789">
    <property type="entry name" value="Sig_transdc_resp-reg_receiver"/>
</dbReference>
<protein>
    <recommendedName>
        <fullName evidence="1">diguanylate cyclase</fullName>
        <ecNumber evidence="1">2.7.7.65</ecNumber>
    </recommendedName>
</protein>